<dbReference type="AlphaFoldDB" id="A0A9D1SJM8"/>
<dbReference type="Gene3D" id="3.40.1160.10">
    <property type="entry name" value="Acetylglutamate kinase-like"/>
    <property type="match status" value="1"/>
</dbReference>
<comment type="pathway">
    <text evidence="3 15">Amino-acid biosynthesis; L-methionine biosynthesis via de novo pathway; L-homoserine from L-aspartate: step 1/3.</text>
</comment>
<evidence type="ECO:0000256" key="12">
    <source>
        <dbReference type="ARBA" id="ARBA00047872"/>
    </source>
</evidence>
<evidence type="ECO:0000256" key="10">
    <source>
        <dbReference type="ARBA" id="ARBA00022915"/>
    </source>
</evidence>
<dbReference type="InterPro" id="IPR005260">
    <property type="entry name" value="Asp_kin_monofn"/>
</dbReference>
<evidence type="ECO:0000313" key="17">
    <source>
        <dbReference type="EMBL" id="HIU62646.1"/>
    </source>
</evidence>
<sequence length="437" mass="47722">MKIKVAKFGGTSMADAQAITRSADIVKADSARRYVVVSAPGKRFSQDIKVTDMLYECFHKLEMDGNFDSSFEKIRERFTAIARDLKLDTDMDECLDEVKKGMYKYGSTEYFASRGEYLSGRIMAAYLGFEFVDAAEVIVFTSGGEFDAAATRTALRKRLAGVKHAVIPGFYGADDGGLIHTFSRGGSDITGALIAEAVGAELYENWTDVNGFLTADPRIVEHPAGIKQLSYRELRELAYMGANVLHPESIFPVRAGGIPINIRNTFEPENKGTMIVPEIDETRKGNTITGIAGKKGYSIIYIEKSMMNSEIGFARKVLSVLEYYNIGFEHMPSGIDTLSIVVADSEIAGREGVVLDKIKKTVEPDHVEIKNGISLIATVGHGMSFKPGTAAKLCGALSAAGVNIRMIDQGSSEMNIIVAVATEDYERAVRAIYEAFE</sequence>
<dbReference type="PROSITE" id="PS00324">
    <property type="entry name" value="ASPARTOKINASE"/>
    <property type="match status" value="1"/>
</dbReference>
<dbReference type="GO" id="GO:0009090">
    <property type="term" value="P:homoserine biosynthetic process"/>
    <property type="evidence" value="ECO:0007669"/>
    <property type="project" value="TreeGrafter"/>
</dbReference>
<dbReference type="NCBIfam" id="TIGR00657">
    <property type="entry name" value="asp_kinases"/>
    <property type="match status" value="1"/>
</dbReference>
<dbReference type="FunFam" id="3.30.2130.10:FF:000001">
    <property type="entry name" value="Bifunctional aspartokinase/homoserine dehydrogenase"/>
    <property type="match status" value="1"/>
</dbReference>
<reference evidence="17" key="2">
    <citation type="journal article" date="2021" name="PeerJ">
        <title>Extensive microbial diversity within the chicken gut microbiome revealed by metagenomics and culture.</title>
        <authorList>
            <person name="Gilroy R."/>
            <person name="Ravi A."/>
            <person name="Getino M."/>
            <person name="Pursley I."/>
            <person name="Horton D.L."/>
            <person name="Alikhan N.F."/>
            <person name="Baker D."/>
            <person name="Gharbi K."/>
            <person name="Hall N."/>
            <person name="Watson M."/>
            <person name="Adriaenssens E.M."/>
            <person name="Foster-Nyarko E."/>
            <person name="Jarju S."/>
            <person name="Secka A."/>
            <person name="Antonio M."/>
            <person name="Oren A."/>
            <person name="Chaudhuri R.R."/>
            <person name="La Ragione R."/>
            <person name="Hildebrand F."/>
            <person name="Pallen M.J."/>
        </authorList>
    </citation>
    <scope>NUCLEOTIDE SEQUENCE</scope>
    <source>
        <strain evidence="17">9366</strain>
    </source>
</reference>
<comment type="function">
    <text evidence="1">Catalyzes the phosphorylation of the beta-carboxyl group of aspartic acid with ATP to yield 4-phospho-L-aspartate, which is involved in the branched biosynthetic pathway leading to the biosynthesis of amino acids threonine, isoleucine and methionine.</text>
</comment>
<feature type="binding site" evidence="13">
    <location>
        <begin position="207"/>
        <end position="208"/>
    </location>
    <ligand>
        <name>ATP</name>
        <dbReference type="ChEBI" id="CHEBI:30616"/>
    </ligand>
</feature>
<comment type="pathway">
    <text evidence="2 15">Amino-acid biosynthesis; L-lysine biosynthesis via DAP pathway; (S)-tetrahydrodipicolinate from L-aspartate: step 1/4.</text>
</comment>
<dbReference type="InterPro" id="IPR001341">
    <property type="entry name" value="Asp_kinase"/>
</dbReference>
<evidence type="ECO:0000313" key="18">
    <source>
        <dbReference type="Proteomes" id="UP000824145"/>
    </source>
</evidence>
<name>A0A9D1SJM8_9FIRM</name>
<evidence type="ECO:0000256" key="8">
    <source>
        <dbReference type="ARBA" id="ARBA00022777"/>
    </source>
</evidence>
<dbReference type="Gene3D" id="3.30.2130.10">
    <property type="entry name" value="VC0802-like"/>
    <property type="match status" value="1"/>
</dbReference>
<dbReference type="SUPFAM" id="SSF55021">
    <property type="entry name" value="ACT-like"/>
    <property type="match status" value="2"/>
</dbReference>
<evidence type="ECO:0000256" key="5">
    <source>
        <dbReference type="ARBA" id="ARBA00010122"/>
    </source>
</evidence>
<keyword evidence="9 13" id="KW-0067">ATP-binding</keyword>
<organism evidence="17 18">
    <name type="scientific">Candidatus Caccalectryoclostridium excrementigallinarum</name>
    <dbReference type="NCBI Taxonomy" id="2840710"/>
    <lineage>
        <taxon>Bacteria</taxon>
        <taxon>Bacillati</taxon>
        <taxon>Bacillota</taxon>
        <taxon>Clostridia</taxon>
        <taxon>Christensenellales</taxon>
        <taxon>Christensenellaceae</taxon>
        <taxon>Christensenellaceae incertae sedis</taxon>
        <taxon>Candidatus Caccalectryoclostridium</taxon>
    </lineage>
</organism>
<dbReference type="InterPro" id="IPR002912">
    <property type="entry name" value="ACT_dom"/>
</dbReference>
<dbReference type="InterPro" id="IPR045865">
    <property type="entry name" value="ACT-like_dom_sf"/>
</dbReference>
<feature type="binding site" evidence="13">
    <location>
        <position position="51"/>
    </location>
    <ligand>
        <name>substrate</name>
    </ligand>
</feature>
<dbReference type="Proteomes" id="UP000824145">
    <property type="component" value="Unassembled WGS sequence"/>
</dbReference>
<dbReference type="NCBIfam" id="NF006540">
    <property type="entry name" value="PRK09034.1"/>
    <property type="match status" value="1"/>
</dbReference>
<keyword evidence="8 14" id="KW-0418">Kinase</keyword>
<dbReference type="PANTHER" id="PTHR21499">
    <property type="entry name" value="ASPARTATE KINASE"/>
    <property type="match status" value="1"/>
</dbReference>
<dbReference type="EMBL" id="DVNJ01000015">
    <property type="protein sequence ID" value="HIU62646.1"/>
    <property type="molecule type" value="Genomic_DNA"/>
</dbReference>
<feature type="binding site" evidence="13">
    <location>
        <begin position="7"/>
        <end position="10"/>
    </location>
    <ligand>
        <name>ATP</name>
        <dbReference type="ChEBI" id="CHEBI:30616"/>
    </ligand>
</feature>
<evidence type="ECO:0000256" key="2">
    <source>
        <dbReference type="ARBA" id="ARBA00004766"/>
    </source>
</evidence>
<keyword evidence="7 13" id="KW-0547">Nucleotide-binding</keyword>
<evidence type="ECO:0000259" key="16">
    <source>
        <dbReference type="PROSITE" id="PS51671"/>
    </source>
</evidence>
<dbReference type="GO" id="GO:0009089">
    <property type="term" value="P:lysine biosynthetic process via diaminopimelate"/>
    <property type="evidence" value="ECO:0007669"/>
    <property type="project" value="InterPro"/>
</dbReference>
<dbReference type="GO" id="GO:0019877">
    <property type="term" value="P:diaminopimelate biosynthetic process"/>
    <property type="evidence" value="ECO:0007669"/>
    <property type="project" value="UniProtKB-KW"/>
</dbReference>
<dbReference type="Pfam" id="PF00696">
    <property type="entry name" value="AA_kinase"/>
    <property type="match status" value="1"/>
</dbReference>
<feature type="binding site" evidence="13">
    <location>
        <position position="218"/>
    </location>
    <ligand>
        <name>ATP</name>
        <dbReference type="ChEBI" id="CHEBI:30616"/>
    </ligand>
</feature>
<dbReference type="InterPro" id="IPR054352">
    <property type="entry name" value="ACT_Aspartokinase"/>
</dbReference>
<evidence type="ECO:0000256" key="3">
    <source>
        <dbReference type="ARBA" id="ARBA00004986"/>
    </source>
</evidence>
<dbReference type="GO" id="GO:0005524">
    <property type="term" value="F:ATP binding"/>
    <property type="evidence" value="ECO:0007669"/>
    <property type="project" value="UniProtKB-KW"/>
</dbReference>
<dbReference type="InterPro" id="IPR036393">
    <property type="entry name" value="AceGlu_kinase-like_sf"/>
</dbReference>
<evidence type="ECO:0000256" key="4">
    <source>
        <dbReference type="ARBA" id="ARBA00005139"/>
    </source>
</evidence>
<dbReference type="PANTHER" id="PTHR21499:SF67">
    <property type="entry name" value="ASPARTOKINASE 3"/>
    <property type="match status" value="1"/>
</dbReference>
<evidence type="ECO:0000256" key="13">
    <source>
        <dbReference type="PIRSR" id="PIRSR000726-1"/>
    </source>
</evidence>
<comment type="similarity">
    <text evidence="5 14">Belongs to the aspartokinase family.</text>
</comment>
<dbReference type="SUPFAM" id="SSF53633">
    <property type="entry name" value="Carbamate kinase-like"/>
    <property type="match status" value="1"/>
</dbReference>
<comment type="caution">
    <text evidence="17">The sequence shown here is derived from an EMBL/GenBank/DDBJ whole genome shotgun (WGS) entry which is preliminary data.</text>
</comment>
<evidence type="ECO:0000256" key="15">
    <source>
        <dbReference type="RuleBase" id="RU004249"/>
    </source>
</evidence>
<keyword evidence="10" id="KW-0220">Diaminopimelate biosynthesis</keyword>
<dbReference type="PIRSF" id="PIRSF000726">
    <property type="entry name" value="Asp_kin"/>
    <property type="match status" value="1"/>
</dbReference>
<evidence type="ECO:0000256" key="11">
    <source>
        <dbReference type="ARBA" id="ARBA00023154"/>
    </source>
</evidence>
<dbReference type="InterPro" id="IPR018042">
    <property type="entry name" value="Aspartate_kinase_CS"/>
</dbReference>
<evidence type="ECO:0000256" key="1">
    <source>
        <dbReference type="ARBA" id="ARBA00003121"/>
    </source>
</evidence>
<evidence type="ECO:0000256" key="9">
    <source>
        <dbReference type="ARBA" id="ARBA00022840"/>
    </source>
</evidence>
<keyword evidence="11" id="KW-0457">Lysine biosynthesis</keyword>
<dbReference type="GO" id="GO:0004072">
    <property type="term" value="F:aspartate kinase activity"/>
    <property type="evidence" value="ECO:0007669"/>
    <property type="project" value="UniProtKB-EC"/>
</dbReference>
<evidence type="ECO:0000256" key="6">
    <source>
        <dbReference type="ARBA" id="ARBA00022679"/>
    </source>
</evidence>
<keyword evidence="6 14" id="KW-0808">Transferase</keyword>
<dbReference type="GO" id="GO:0005829">
    <property type="term" value="C:cytosol"/>
    <property type="evidence" value="ECO:0007669"/>
    <property type="project" value="TreeGrafter"/>
</dbReference>
<dbReference type="Pfam" id="PF22468">
    <property type="entry name" value="ACT_9"/>
    <property type="match status" value="1"/>
</dbReference>
<keyword evidence="15" id="KW-0028">Amino-acid biosynthesis</keyword>
<comment type="catalytic activity">
    <reaction evidence="12 14">
        <text>L-aspartate + ATP = 4-phospho-L-aspartate + ADP</text>
        <dbReference type="Rhea" id="RHEA:23776"/>
        <dbReference type="ChEBI" id="CHEBI:29991"/>
        <dbReference type="ChEBI" id="CHEBI:30616"/>
        <dbReference type="ChEBI" id="CHEBI:57535"/>
        <dbReference type="ChEBI" id="CHEBI:456216"/>
        <dbReference type="EC" id="2.7.2.4"/>
    </reaction>
</comment>
<protein>
    <recommendedName>
        <fullName evidence="14">Aspartokinase</fullName>
        <ecNumber evidence="14">2.7.2.4</ecNumber>
    </recommendedName>
</protein>
<comment type="pathway">
    <text evidence="4 15">Amino-acid biosynthesis; L-threonine biosynthesis; L-threonine from L-aspartate: step 1/5.</text>
</comment>
<reference evidence="17" key="1">
    <citation type="submission" date="2020-10" db="EMBL/GenBank/DDBJ databases">
        <authorList>
            <person name="Gilroy R."/>
        </authorList>
    </citation>
    <scope>NUCLEOTIDE SEQUENCE</scope>
    <source>
        <strain evidence="17">9366</strain>
    </source>
</reference>
<evidence type="ECO:0000256" key="7">
    <source>
        <dbReference type="ARBA" id="ARBA00022741"/>
    </source>
</evidence>
<feature type="binding site" evidence="13">
    <location>
        <position position="116"/>
    </location>
    <ligand>
        <name>substrate</name>
    </ligand>
</feature>
<proteinExistence type="inferred from homology"/>
<evidence type="ECO:0000256" key="14">
    <source>
        <dbReference type="RuleBase" id="RU003448"/>
    </source>
</evidence>
<accession>A0A9D1SJM8</accession>
<dbReference type="EC" id="2.7.2.4" evidence="14"/>
<dbReference type="PROSITE" id="PS51671">
    <property type="entry name" value="ACT"/>
    <property type="match status" value="1"/>
</dbReference>
<feature type="domain" description="ACT" evidence="16">
    <location>
        <begin position="378"/>
        <end position="437"/>
    </location>
</feature>
<dbReference type="InterPro" id="IPR001048">
    <property type="entry name" value="Asp/Glu/Uridylate_kinase"/>
</dbReference>
<gene>
    <name evidence="17" type="ORF">IAB07_02620</name>
</gene>